<proteinExistence type="predicted"/>
<evidence type="ECO:0000256" key="6">
    <source>
        <dbReference type="SAM" id="Phobius"/>
    </source>
</evidence>
<dbReference type="InterPro" id="IPR019108">
    <property type="entry name" value="Caa3_assmbl_CtaG-rel"/>
</dbReference>
<dbReference type="PROSITE" id="PS51257">
    <property type="entry name" value="PROKAR_LIPOPROTEIN"/>
    <property type="match status" value="1"/>
</dbReference>
<evidence type="ECO:0000256" key="3">
    <source>
        <dbReference type="ARBA" id="ARBA00022692"/>
    </source>
</evidence>
<reference evidence="7 8" key="1">
    <citation type="submission" date="2014-04" db="EMBL/GenBank/DDBJ databases">
        <title>Whole genome shotgun sequence of Geobacillus caldoxylosilyticus NBRC 107762.</title>
        <authorList>
            <person name="Hosoyama A."/>
            <person name="Hosoyama Y."/>
            <person name="Katano-Makiyama Y."/>
            <person name="Tsuchikane K."/>
            <person name="Ohji S."/>
            <person name="Ichikawa N."/>
            <person name="Yamazoe A."/>
            <person name="Fujita N."/>
        </authorList>
    </citation>
    <scope>NUCLEOTIDE SEQUENCE [LARGE SCALE GENOMIC DNA]</scope>
    <source>
        <strain evidence="7 8">NBRC 107762</strain>
    </source>
</reference>
<evidence type="ECO:0000313" key="8">
    <source>
        <dbReference type="Proteomes" id="UP000023561"/>
    </source>
</evidence>
<evidence type="ECO:0000256" key="4">
    <source>
        <dbReference type="ARBA" id="ARBA00022989"/>
    </source>
</evidence>
<dbReference type="Proteomes" id="UP000023561">
    <property type="component" value="Unassembled WGS sequence"/>
</dbReference>
<evidence type="ECO:0000256" key="2">
    <source>
        <dbReference type="ARBA" id="ARBA00022475"/>
    </source>
</evidence>
<comment type="caution">
    <text evidence="7">The sequence shown here is derived from an EMBL/GenBank/DDBJ whole genome shotgun (WGS) entry which is preliminary data.</text>
</comment>
<keyword evidence="8" id="KW-1185">Reference proteome</keyword>
<dbReference type="AlphaFoldDB" id="A0A023DK76"/>
<feature type="transmembrane region" description="Helical" evidence="6">
    <location>
        <begin position="9"/>
        <end position="28"/>
    </location>
</feature>
<dbReference type="Pfam" id="PF09678">
    <property type="entry name" value="Caa3_CtaG"/>
    <property type="match status" value="1"/>
</dbReference>
<organism evidence="7 8">
    <name type="scientific">Parageobacillus caldoxylosilyticus NBRC 107762</name>
    <dbReference type="NCBI Taxonomy" id="1220594"/>
    <lineage>
        <taxon>Bacteria</taxon>
        <taxon>Bacillati</taxon>
        <taxon>Bacillota</taxon>
        <taxon>Bacilli</taxon>
        <taxon>Bacillales</taxon>
        <taxon>Anoxybacillaceae</taxon>
        <taxon>Saccharococcus</taxon>
    </lineage>
</organism>
<comment type="subcellular location">
    <subcellularLocation>
        <location evidence="1">Cell membrane</location>
        <topology evidence="1">Multi-pass membrane protein</topology>
    </subcellularLocation>
</comment>
<accession>A0A023DK76</accession>
<sequence>MFIKYPKNLLYFTSGMLLTTACALIIFANEPFYTVYYDAPQLFKTLSPLVDQQAGGVIMKVVQEIVYGTMIECVFFN</sequence>
<keyword evidence="4 6" id="KW-1133">Transmembrane helix</keyword>
<keyword evidence="2" id="KW-1003">Cell membrane</keyword>
<keyword evidence="3 6" id="KW-0812">Transmembrane</keyword>
<evidence type="ECO:0000256" key="5">
    <source>
        <dbReference type="ARBA" id="ARBA00023136"/>
    </source>
</evidence>
<protein>
    <submittedName>
        <fullName evidence="7">Uncharacterized protein</fullName>
    </submittedName>
</protein>
<evidence type="ECO:0000256" key="1">
    <source>
        <dbReference type="ARBA" id="ARBA00004651"/>
    </source>
</evidence>
<dbReference type="GO" id="GO:0005886">
    <property type="term" value="C:plasma membrane"/>
    <property type="evidence" value="ECO:0007669"/>
    <property type="project" value="UniProtKB-SubCell"/>
</dbReference>
<name>A0A023DK76_9BACL</name>
<gene>
    <name evidence="7" type="ORF">GCA01S_068_00200</name>
</gene>
<dbReference type="EMBL" id="BAWO01000068">
    <property type="protein sequence ID" value="GAJ41401.1"/>
    <property type="molecule type" value="Genomic_DNA"/>
</dbReference>
<keyword evidence="5 6" id="KW-0472">Membrane</keyword>
<evidence type="ECO:0000313" key="7">
    <source>
        <dbReference type="EMBL" id="GAJ41401.1"/>
    </source>
</evidence>